<dbReference type="GO" id="GO:0016491">
    <property type="term" value="F:oxidoreductase activity"/>
    <property type="evidence" value="ECO:0007669"/>
    <property type="project" value="UniProtKB-KW"/>
</dbReference>
<feature type="transmembrane region" description="Helical" evidence="16">
    <location>
        <begin position="223"/>
        <end position="249"/>
    </location>
</feature>
<evidence type="ECO:0000256" key="12">
    <source>
        <dbReference type="ARBA" id="ARBA00023008"/>
    </source>
</evidence>
<sequence>MTSSDIPEGSQALDSHTVVGQTLASSAATRPPLVTQLHDWVTTVDHKRVGLLYLMMSLMFMVFGGIEALIIRVQLWTANNTLVEAETFNQLFTMHGTTMIFFVVMPMIAGFANFLVPLMIGARDVAFPRLNALGFWLSLMGGCTLYLSYFTGKGLLGGGSAPDVGWFAYAPLTSPAYSVGSSTDYWIVGTAISGIGTIAFAVNTIATIVTMRAPGMLISKVPLFVWMMLITSFMILLAFPPLTAAQVMLLMDRHMGAHFFDTQAGGSALLWQHLFWFFGHPEVYILALPAFGIISEIVPVFSRKVIFGYASVAMSSAAIGVIGSSVWAHHMFTVGMSDSLDAFFSATSFLIAVPTGIKVLNWTATLYGGQLRLRTPMLFALGFLGMFLMGGLTGIMLAAVPVDWQISDSYFLVGHFHYVLFGGSLFALMGGVYYWFPKATGRMLDDRLGKLNFWLQFIGFNLLFGPMHISGILGMPRRVYTYQPGQGWEIWNQISTVGGFIMGLAFLTLFWNLAKSLRSGKPAGDDPWDAWTLEWMTSSPPAAYNFEEIPTVRSRRPLWDLKHPEDPDWKHE</sequence>
<evidence type="ECO:0000256" key="14">
    <source>
        <dbReference type="ARBA" id="ARBA00047816"/>
    </source>
</evidence>
<gene>
    <name evidence="18" type="primary">ctaD_3</name>
    <name evidence="18" type="ORF">TBK1r_48920</name>
</gene>
<dbReference type="InterPro" id="IPR014241">
    <property type="entry name" value="Cyt_c_oxidase_su1_bac"/>
</dbReference>
<keyword evidence="11 16" id="KW-0408">Iron</keyword>
<dbReference type="EC" id="7.1.1.9" evidence="16"/>
<keyword evidence="19" id="KW-1185">Reference proteome</keyword>
<dbReference type="NCBIfam" id="TIGR02891">
    <property type="entry name" value="CtaD_CoxA"/>
    <property type="match status" value="1"/>
</dbReference>
<evidence type="ECO:0000256" key="5">
    <source>
        <dbReference type="ARBA" id="ARBA00022660"/>
    </source>
</evidence>
<keyword evidence="6 15" id="KW-0812">Transmembrane</keyword>
<dbReference type="InterPro" id="IPR023616">
    <property type="entry name" value="Cyt_c_oxase-like_su1_dom"/>
</dbReference>
<evidence type="ECO:0000256" key="9">
    <source>
        <dbReference type="ARBA" id="ARBA00022982"/>
    </source>
</evidence>
<evidence type="ECO:0000256" key="2">
    <source>
        <dbReference type="ARBA" id="ARBA00004673"/>
    </source>
</evidence>
<keyword evidence="4 15" id="KW-0349">Heme</keyword>
<dbReference type="PROSITE" id="PS00077">
    <property type="entry name" value="COX1_CUB"/>
    <property type="match status" value="1"/>
</dbReference>
<evidence type="ECO:0000256" key="13">
    <source>
        <dbReference type="ARBA" id="ARBA00023136"/>
    </source>
</evidence>
<evidence type="ECO:0000259" key="17">
    <source>
        <dbReference type="PROSITE" id="PS50855"/>
    </source>
</evidence>
<evidence type="ECO:0000256" key="15">
    <source>
        <dbReference type="RuleBase" id="RU000370"/>
    </source>
</evidence>
<dbReference type="InterPro" id="IPR000883">
    <property type="entry name" value="Cyt_C_Oxase_1"/>
</dbReference>
<organism evidence="18 19">
    <name type="scientific">Stieleria magnilauensis</name>
    <dbReference type="NCBI Taxonomy" id="2527963"/>
    <lineage>
        <taxon>Bacteria</taxon>
        <taxon>Pseudomonadati</taxon>
        <taxon>Planctomycetota</taxon>
        <taxon>Planctomycetia</taxon>
        <taxon>Pirellulales</taxon>
        <taxon>Pirellulaceae</taxon>
        <taxon>Stieleria</taxon>
    </lineage>
</organism>
<comment type="subcellular location">
    <subcellularLocation>
        <location evidence="16">Cell membrane</location>
        <topology evidence="16">Multi-pass membrane protein</topology>
    </subcellularLocation>
    <subcellularLocation>
        <location evidence="1">Membrane</location>
        <topology evidence="1">Multi-pass membrane protein</topology>
    </subcellularLocation>
</comment>
<reference evidence="18 19" key="1">
    <citation type="submission" date="2019-02" db="EMBL/GenBank/DDBJ databases">
        <title>Deep-cultivation of Planctomycetes and their phenomic and genomic characterization uncovers novel biology.</title>
        <authorList>
            <person name="Wiegand S."/>
            <person name="Jogler M."/>
            <person name="Boedeker C."/>
            <person name="Pinto D."/>
            <person name="Vollmers J."/>
            <person name="Rivas-Marin E."/>
            <person name="Kohn T."/>
            <person name="Peeters S.H."/>
            <person name="Heuer A."/>
            <person name="Rast P."/>
            <person name="Oberbeckmann S."/>
            <person name="Bunk B."/>
            <person name="Jeske O."/>
            <person name="Meyerdierks A."/>
            <person name="Storesund J.E."/>
            <person name="Kallscheuer N."/>
            <person name="Luecker S."/>
            <person name="Lage O.M."/>
            <person name="Pohl T."/>
            <person name="Merkel B.J."/>
            <person name="Hornburger P."/>
            <person name="Mueller R.-W."/>
            <person name="Bruemmer F."/>
            <person name="Labrenz M."/>
            <person name="Spormann A.M."/>
            <person name="Op den Camp H."/>
            <person name="Overmann J."/>
            <person name="Amann R."/>
            <person name="Jetten M.S.M."/>
            <person name="Mascher T."/>
            <person name="Medema M.H."/>
            <person name="Devos D.P."/>
            <person name="Kaster A.-K."/>
            <person name="Ovreas L."/>
            <person name="Rohde M."/>
            <person name="Galperin M.Y."/>
            <person name="Jogler C."/>
        </authorList>
    </citation>
    <scope>NUCLEOTIDE SEQUENCE [LARGE SCALE GENOMIC DNA]</scope>
    <source>
        <strain evidence="18 19">TBK1r</strain>
    </source>
</reference>
<dbReference type="InterPro" id="IPR023615">
    <property type="entry name" value="Cyt_c_Oxase_su1_BS"/>
</dbReference>
<evidence type="ECO:0000256" key="4">
    <source>
        <dbReference type="ARBA" id="ARBA00022617"/>
    </source>
</evidence>
<feature type="transmembrane region" description="Helical" evidence="16">
    <location>
        <begin position="490"/>
        <end position="511"/>
    </location>
</feature>
<keyword evidence="9 15" id="KW-0249">Electron transport</keyword>
<evidence type="ECO:0000256" key="1">
    <source>
        <dbReference type="ARBA" id="ARBA00004141"/>
    </source>
</evidence>
<keyword evidence="18" id="KW-0560">Oxidoreductase</keyword>
<keyword evidence="3 15" id="KW-0813">Transport</keyword>
<feature type="domain" description="Cytochrome oxidase subunit I profile" evidence="17">
    <location>
        <begin position="40"/>
        <end position="553"/>
    </location>
</feature>
<keyword evidence="8" id="KW-1278">Translocase</keyword>
<dbReference type="RefSeq" id="WP_145216215.1">
    <property type="nucleotide sequence ID" value="NZ_CP036432.1"/>
</dbReference>
<dbReference type="Pfam" id="PF00115">
    <property type="entry name" value="COX1"/>
    <property type="match status" value="1"/>
</dbReference>
<comment type="catalytic activity">
    <reaction evidence="14 16">
        <text>4 Fe(II)-[cytochrome c] + O2 + 8 H(+)(in) = 4 Fe(III)-[cytochrome c] + 2 H2O + 4 H(+)(out)</text>
        <dbReference type="Rhea" id="RHEA:11436"/>
        <dbReference type="Rhea" id="RHEA-COMP:10350"/>
        <dbReference type="Rhea" id="RHEA-COMP:14399"/>
        <dbReference type="ChEBI" id="CHEBI:15377"/>
        <dbReference type="ChEBI" id="CHEBI:15378"/>
        <dbReference type="ChEBI" id="CHEBI:15379"/>
        <dbReference type="ChEBI" id="CHEBI:29033"/>
        <dbReference type="ChEBI" id="CHEBI:29034"/>
        <dbReference type="EC" id="7.1.1.9"/>
    </reaction>
</comment>
<feature type="transmembrane region" description="Helical" evidence="16">
    <location>
        <begin position="91"/>
        <end position="118"/>
    </location>
</feature>
<feature type="transmembrane region" description="Helical" evidence="16">
    <location>
        <begin position="342"/>
        <end position="364"/>
    </location>
</feature>
<proteinExistence type="inferred from homology"/>
<feature type="transmembrane region" description="Helical" evidence="16">
    <location>
        <begin position="51"/>
        <end position="71"/>
    </location>
</feature>
<dbReference type="PANTHER" id="PTHR10422">
    <property type="entry name" value="CYTOCHROME C OXIDASE SUBUNIT 1"/>
    <property type="match status" value="1"/>
</dbReference>
<evidence type="ECO:0000256" key="11">
    <source>
        <dbReference type="ARBA" id="ARBA00023004"/>
    </source>
</evidence>
<feature type="transmembrane region" description="Helical" evidence="16">
    <location>
        <begin position="448"/>
        <end position="470"/>
    </location>
</feature>
<dbReference type="Gene3D" id="1.20.210.10">
    <property type="entry name" value="Cytochrome c oxidase-like, subunit I domain"/>
    <property type="match status" value="1"/>
</dbReference>
<evidence type="ECO:0000313" key="19">
    <source>
        <dbReference type="Proteomes" id="UP000318081"/>
    </source>
</evidence>
<keyword evidence="10 16" id="KW-1133">Transmembrane helix</keyword>
<dbReference type="CDD" id="cd01662">
    <property type="entry name" value="Ubiquinol_Oxidase_I"/>
    <property type="match status" value="1"/>
</dbReference>
<evidence type="ECO:0000256" key="6">
    <source>
        <dbReference type="ARBA" id="ARBA00022692"/>
    </source>
</evidence>
<evidence type="ECO:0000256" key="7">
    <source>
        <dbReference type="ARBA" id="ARBA00022723"/>
    </source>
</evidence>
<feature type="transmembrane region" description="Helical" evidence="16">
    <location>
        <begin position="269"/>
        <end position="294"/>
    </location>
</feature>
<comment type="function">
    <text evidence="16">Cytochrome c oxidase is the component of the respiratory chain that catalyzes the reduction of oxygen to water. Subunits 1-3 form the functional core of the enzyme complex. CO I is the catalytic subunit of the enzyme. Electrons originating in cytochrome c are transferred via the copper A center of subunit 2 and heme A of subunit 1 to the bimetallic center formed by heme A3 and copper B.</text>
</comment>
<comment type="pathway">
    <text evidence="2 16">Energy metabolism; oxidative phosphorylation.</text>
</comment>
<dbReference type="SUPFAM" id="SSF81442">
    <property type="entry name" value="Cytochrome c oxidase subunit I-like"/>
    <property type="match status" value="1"/>
</dbReference>
<comment type="similarity">
    <text evidence="15">Belongs to the heme-copper respiratory oxidase family.</text>
</comment>
<dbReference type="Proteomes" id="UP000318081">
    <property type="component" value="Chromosome"/>
</dbReference>
<keyword evidence="12 16" id="KW-0186">Copper</keyword>
<dbReference type="InterPro" id="IPR036927">
    <property type="entry name" value="Cyt_c_oxase-like_su1_sf"/>
</dbReference>
<evidence type="ECO:0000313" key="18">
    <source>
        <dbReference type="EMBL" id="QDV85876.1"/>
    </source>
</evidence>
<feature type="transmembrane region" description="Helical" evidence="16">
    <location>
        <begin position="185"/>
        <end position="211"/>
    </location>
</feature>
<dbReference type="PROSITE" id="PS50855">
    <property type="entry name" value="COX1"/>
    <property type="match status" value="1"/>
</dbReference>
<keyword evidence="7 16" id="KW-0479">Metal-binding</keyword>
<feature type="transmembrane region" description="Helical" evidence="16">
    <location>
        <begin position="376"/>
        <end position="398"/>
    </location>
</feature>
<dbReference type="PRINTS" id="PR01165">
    <property type="entry name" value="CYCOXIDASEI"/>
</dbReference>
<accession>A0ABX5XYV6</accession>
<name>A0ABX5XYV6_9BACT</name>
<feature type="transmembrane region" description="Helical" evidence="16">
    <location>
        <begin position="306"/>
        <end position="330"/>
    </location>
</feature>
<keyword evidence="13 16" id="KW-0472">Membrane</keyword>
<evidence type="ECO:0000256" key="8">
    <source>
        <dbReference type="ARBA" id="ARBA00022967"/>
    </source>
</evidence>
<keyword evidence="16" id="KW-1003">Cell membrane</keyword>
<feature type="transmembrane region" description="Helical" evidence="16">
    <location>
        <begin position="418"/>
        <end position="436"/>
    </location>
</feature>
<protein>
    <recommendedName>
        <fullName evidence="16">Cytochrome c oxidase subunit 1</fullName>
        <ecNumber evidence="16">7.1.1.9</ecNumber>
    </recommendedName>
</protein>
<keyword evidence="5 15" id="KW-0679">Respiratory chain</keyword>
<evidence type="ECO:0000256" key="3">
    <source>
        <dbReference type="ARBA" id="ARBA00022448"/>
    </source>
</evidence>
<evidence type="ECO:0000256" key="16">
    <source>
        <dbReference type="RuleBase" id="RU363061"/>
    </source>
</evidence>
<dbReference type="EMBL" id="CP036432">
    <property type="protein sequence ID" value="QDV85876.1"/>
    <property type="molecule type" value="Genomic_DNA"/>
</dbReference>
<evidence type="ECO:0000256" key="10">
    <source>
        <dbReference type="ARBA" id="ARBA00022989"/>
    </source>
</evidence>
<dbReference type="PANTHER" id="PTHR10422:SF18">
    <property type="entry name" value="CYTOCHROME C OXIDASE SUBUNIT 1"/>
    <property type="match status" value="1"/>
</dbReference>
<feature type="transmembrane region" description="Helical" evidence="16">
    <location>
        <begin position="130"/>
        <end position="149"/>
    </location>
</feature>